<keyword evidence="1" id="KW-0808">Transferase</keyword>
<proteinExistence type="predicted"/>
<dbReference type="Proteomes" id="UP000308836">
    <property type="component" value="Unassembled WGS sequence"/>
</dbReference>
<reference evidence="1" key="1">
    <citation type="submission" date="2019-04" db="EMBL/GenBank/DDBJ databases">
        <title>Microbes associate with the intestines of laboratory mice.</title>
        <authorList>
            <person name="Navarre W."/>
            <person name="Wong E."/>
            <person name="Huang K."/>
            <person name="Tropini C."/>
            <person name="Ng K."/>
            <person name="Yu B."/>
        </authorList>
    </citation>
    <scope>NUCLEOTIDE SEQUENCE</scope>
    <source>
        <strain evidence="1">NM09_H32</strain>
    </source>
</reference>
<organism evidence="1 2">
    <name type="scientific">Dubosiella muris</name>
    <dbReference type="NCBI Taxonomy" id="3038133"/>
    <lineage>
        <taxon>Bacteria</taxon>
        <taxon>Bacillati</taxon>
        <taxon>Bacillota</taxon>
        <taxon>Erysipelotrichia</taxon>
        <taxon>Erysipelotrichales</taxon>
        <taxon>Erysipelotrichaceae</taxon>
        <taxon>Dubosiella</taxon>
    </lineage>
</organism>
<gene>
    <name evidence="1" type="ORF">E5336_01405</name>
</gene>
<keyword evidence="2" id="KW-1185">Reference proteome</keyword>
<comment type="caution">
    <text evidence="1">The sequence shown here is derived from an EMBL/GenBank/DDBJ whole genome shotgun (WGS) entry which is preliminary data.</text>
</comment>
<sequence length="200" mass="21479">MKTAILATPRATDIPVVTGATYIGVDAGALRLQEAGIAPAFAVGDFDSMSPDALEQMKKTVPIERHPVMKDESDAELAVAIAKEKGFDRIVLAGAFGGRVDHTIANLRLLAYRARNLVLYDQGQVAFCLEAGVHRLPARFRNVSFFALEPSVITLEGFLYPLDSRAIDVADIYTLSNSIVAKEGIVTIASGAVLCVMTDR</sequence>
<name>A0AC61RB24_9FIRM</name>
<protein>
    <submittedName>
        <fullName evidence="1">Thiamine diphosphokinase</fullName>
        <ecNumber evidence="1">2.7.6.2</ecNumber>
    </submittedName>
</protein>
<dbReference type="EMBL" id="SRYG01000002">
    <property type="protein sequence ID" value="TGY67098.1"/>
    <property type="molecule type" value="Genomic_DNA"/>
</dbReference>
<evidence type="ECO:0000313" key="2">
    <source>
        <dbReference type="Proteomes" id="UP000308836"/>
    </source>
</evidence>
<dbReference type="EC" id="2.7.6.2" evidence="1"/>
<accession>A0AC61RB24</accession>
<evidence type="ECO:0000313" key="1">
    <source>
        <dbReference type="EMBL" id="TGY67098.1"/>
    </source>
</evidence>